<organism evidence="8 9">
    <name type="scientific">Paenibacillus apiarius</name>
    <dbReference type="NCBI Taxonomy" id="46240"/>
    <lineage>
        <taxon>Bacteria</taxon>
        <taxon>Bacillati</taxon>
        <taxon>Bacillota</taxon>
        <taxon>Bacilli</taxon>
        <taxon>Bacillales</taxon>
        <taxon>Paenibacillaceae</taxon>
        <taxon>Paenibacillus</taxon>
    </lineage>
</organism>
<keyword evidence="9" id="KW-1185">Reference proteome</keyword>
<keyword evidence="4 6" id="KW-1133">Transmembrane helix</keyword>
<feature type="transmembrane region" description="Helical" evidence="6">
    <location>
        <begin position="312"/>
        <end position="331"/>
    </location>
</feature>
<feature type="transmembrane region" description="Helical" evidence="6">
    <location>
        <begin position="282"/>
        <end position="306"/>
    </location>
</feature>
<dbReference type="RefSeq" id="WP_268601454.1">
    <property type="nucleotide sequence ID" value="NZ_JAMDLV010000006.1"/>
</dbReference>
<evidence type="ECO:0000259" key="7">
    <source>
        <dbReference type="PROSITE" id="PS50850"/>
    </source>
</evidence>
<dbReference type="InterPro" id="IPR020846">
    <property type="entry name" value="MFS_dom"/>
</dbReference>
<dbReference type="PANTHER" id="PTHR23502:SF35">
    <property type="entry name" value="MAJOR FACILITATOR SUPERFAMILY (MFS) PROFILE DOMAIN-CONTAINING PROTEIN"/>
    <property type="match status" value="1"/>
</dbReference>
<feature type="transmembrane region" description="Helical" evidence="6">
    <location>
        <begin position="218"/>
        <end position="241"/>
    </location>
</feature>
<comment type="subcellular location">
    <subcellularLocation>
        <location evidence="1">Cell membrane</location>
        <topology evidence="1">Multi-pass membrane protein</topology>
    </subcellularLocation>
</comment>
<evidence type="ECO:0000256" key="3">
    <source>
        <dbReference type="ARBA" id="ARBA00022692"/>
    </source>
</evidence>
<evidence type="ECO:0000313" key="9">
    <source>
        <dbReference type="Proteomes" id="UP001207626"/>
    </source>
</evidence>
<dbReference type="InterPro" id="IPR036259">
    <property type="entry name" value="MFS_trans_sf"/>
</dbReference>
<feature type="transmembrane region" description="Helical" evidence="6">
    <location>
        <begin position="166"/>
        <end position="185"/>
    </location>
</feature>
<dbReference type="PROSITE" id="PS50850">
    <property type="entry name" value="MFS"/>
    <property type="match status" value="1"/>
</dbReference>
<evidence type="ECO:0000256" key="4">
    <source>
        <dbReference type="ARBA" id="ARBA00022989"/>
    </source>
</evidence>
<dbReference type="EMBL" id="JAMDLW010000023">
    <property type="protein sequence ID" value="MCY9521421.1"/>
    <property type="molecule type" value="Genomic_DNA"/>
</dbReference>
<evidence type="ECO:0000256" key="1">
    <source>
        <dbReference type="ARBA" id="ARBA00004651"/>
    </source>
</evidence>
<gene>
    <name evidence="8" type="ORF">M5X09_17395</name>
</gene>
<evidence type="ECO:0000313" key="8">
    <source>
        <dbReference type="EMBL" id="MCY9521421.1"/>
    </source>
</evidence>
<feature type="transmembrane region" description="Helical" evidence="6">
    <location>
        <begin position="49"/>
        <end position="68"/>
    </location>
</feature>
<keyword evidence="5 6" id="KW-0472">Membrane</keyword>
<dbReference type="InterPro" id="IPR011701">
    <property type="entry name" value="MFS"/>
</dbReference>
<evidence type="ECO:0000256" key="6">
    <source>
        <dbReference type="SAM" id="Phobius"/>
    </source>
</evidence>
<feature type="transmembrane region" description="Helical" evidence="6">
    <location>
        <begin position="142"/>
        <end position="160"/>
    </location>
</feature>
<keyword evidence="3 6" id="KW-0812">Transmembrane</keyword>
<feature type="transmembrane region" description="Helical" evidence="6">
    <location>
        <begin position="247"/>
        <end position="270"/>
    </location>
</feature>
<dbReference type="Gene3D" id="1.20.1720.10">
    <property type="entry name" value="Multidrug resistance protein D"/>
    <property type="match status" value="1"/>
</dbReference>
<feature type="transmembrane region" description="Helical" evidence="6">
    <location>
        <begin position="112"/>
        <end position="130"/>
    </location>
</feature>
<evidence type="ECO:0000256" key="2">
    <source>
        <dbReference type="ARBA" id="ARBA00022448"/>
    </source>
</evidence>
<proteinExistence type="predicted"/>
<feature type="transmembrane region" description="Helical" evidence="6">
    <location>
        <begin position="343"/>
        <end position="364"/>
    </location>
</feature>
<sequence>MASQHKHVASPAFLLYLVCISALLASVTQNIYSPIVPLLRDSFQVPLHFINFSVSIFMFVLAIMQIVYGPLIDAKGGKKVLLPGILLSVAGALGCALTSSFTLFIVFRVVQAAGIAAIPLVASTTISELFEGTARGNAMSTYQTMLALAPAISPVAGAFIGEQAGYRGIFLFLVIISVILFAMNLKYFPKRTEHRAVHARGNSFHRYAFVFKSKWGQAIMAIGFIHYFIYFAFLVSLPIILADQYHLGLGLIGLLYLPTAVSTMLGSRLYKTVQQKMEQRTLLLLGSLLTAVCVILFAVTSTISIVLLTMSAILYGVCSGLTMPTHTTLLANEFEGNRGTAMGVYNLVRYMGMAAGPMASSILLLTLSNLWLFLLFGVTFAVIVSVLAIRMNGKGDVSPS</sequence>
<protein>
    <submittedName>
        <fullName evidence="8">MFS transporter</fullName>
    </submittedName>
</protein>
<feature type="transmembrane region" description="Helical" evidence="6">
    <location>
        <begin position="370"/>
        <end position="389"/>
    </location>
</feature>
<dbReference type="PANTHER" id="PTHR23502">
    <property type="entry name" value="MAJOR FACILITATOR SUPERFAMILY"/>
    <property type="match status" value="1"/>
</dbReference>
<dbReference type="Pfam" id="PF07690">
    <property type="entry name" value="MFS_1"/>
    <property type="match status" value="1"/>
</dbReference>
<dbReference type="SUPFAM" id="SSF103473">
    <property type="entry name" value="MFS general substrate transporter"/>
    <property type="match status" value="1"/>
</dbReference>
<comment type="caution">
    <text evidence="8">The sequence shown here is derived from an EMBL/GenBank/DDBJ whole genome shotgun (WGS) entry which is preliminary data.</text>
</comment>
<name>A0ABT4DVN9_9BACL</name>
<feature type="transmembrane region" description="Helical" evidence="6">
    <location>
        <begin position="80"/>
        <end position="106"/>
    </location>
</feature>
<reference evidence="8 9" key="1">
    <citation type="submission" date="2022-05" db="EMBL/GenBank/DDBJ databases">
        <title>Genome Sequencing of Bee-Associated Microbes.</title>
        <authorList>
            <person name="Dunlap C."/>
        </authorList>
    </citation>
    <scope>NUCLEOTIDE SEQUENCE [LARGE SCALE GENOMIC DNA]</scope>
    <source>
        <strain evidence="8 9">NRRL NRS-1438</strain>
    </source>
</reference>
<evidence type="ECO:0000256" key="5">
    <source>
        <dbReference type="ARBA" id="ARBA00023136"/>
    </source>
</evidence>
<dbReference type="Proteomes" id="UP001207626">
    <property type="component" value="Unassembled WGS sequence"/>
</dbReference>
<accession>A0ABT4DVN9</accession>
<feature type="domain" description="Major facilitator superfamily (MFS) profile" evidence="7">
    <location>
        <begin position="14"/>
        <end position="395"/>
    </location>
</feature>
<keyword evidence="2" id="KW-0813">Transport</keyword>